<protein>
    <submittedName>
        <fullName evidence="1">Uncharacterized protein</fullName>
    </submittedName>
</protein>
<dbReference type="Proteomes" id="UP000620156">
    <property type="component" value="Unassembled WGS sequence"/>
</dbReference>
<gene>
    <name evidence="1" type="ORF">GCM10010145_46700</name>
</gene>
<reference evidence="1" key="1">
    <citation type="journal article" date="2014" name="Int. J. Syst. Evol. Microbiol.">
        <title>Complete genome sequence of Corynebacterium casei LMG S-19264T (=DSM 44701T), isolated from a smear-ripened cheese.</title>
        <authorList>
            <consortium name="US DOE Joint Genome Institute (JGI-PGF)"/>
            <person name="Walter F."/>
            <person name="Albersmeier A."/>
            <person name="Kalinowski J."/>
            <person name="Ruckert C."/>
        </authorList>
    </citation>
    <scope>NUCLEOTIDE SEQUENCE</scope>
    <source>
        <strain evidence="1">JCM 3131</strain>
    </source>
</reference>
<comment type="caution">
    <text evidence="1">The sequence shown here is derived from an EMBL/GenBank/DDBJ whole genome shotgun (WGS) entry which is preliminary data.</text>
</comment>
<dbReference type="RefSeq" id="WP_189218838.1">
    <property type="nucleotide sequence ID" value="NZ_BMQK01000011.1"/>
</dbReference>
<evidence type="ECO:0000313" key="1">
    <source>
        <dbReference type="EMBL" id="GGQ71564.1"/>
    </source>
</evidence>
<dbReference type="EMBL" id="BMQK01000011">
    <property type="protein sequence ID" value="GGQ71564.1"/>
    <property type="molecule type" value="Genomic_DNA"/>
</dbReference>
<keyword evidence="2" id="KW-1185">Reference proteome</keyword>
<organism evidence="1 2">
    <name type="scientific">Streptomyces ruber</name>
    <dbReference type="NCBI Taxonomy" id="83378"/>
    <lineage>
        <taxon>Bacteria</taxon>
        <taxon>Bacillati</taxon>
        <taxon>Actinomycetota</taxon>
        <taxon>Actinomycetes</taxon>
        <taxon>Kitasatosporales</taxon>
        <taxon>Streptomycetaceae</taxon>
        <taxon>Streptomyces</taxon>
    </lineage>
</organism>
<dbReference type="AlphaFoldDB" id="A0A918EVH7"/>
<accession>A0A918EVH7</accession>
<reference evidence="1" key="2">
    <citation type="submission" date="2020-09" db="EMBL/GenBank/DDBJ databases">
        <authorList>
            <person name="Sun Q."/>
            <person name="Ohkuma M."/>
        </authorList>
    </citation>
    <scope>NUCLEOTIDE SEQUENCE</scope>
    <source>
        <strain evidence="1">JCM 3131</strain>
    </source>
</reference>
<sequence length="174" mass="19338">MRQNSANGRGMSGQLVRARRKARHRLRRADRTGTLRTVRGEVLPLAGELRAAAPEAFRRHRDSLAVLLDECPPAVADETPRPAVTGFDGLHVRRLDARDADALPAAGRPGERPVIHHLLHDALDLAADPVLREVSKANQRSIRILQRVNQWIRLLADIPEEETLPGMPTDPVHQ</sequence>
<evidence type="ECO:0000313" key="2">
    <source>
        <dbReference type="Proteomes" id="UP000620156"/>
    </source>
</evidence>
<proteinExistence type="predicted"/>
<name>A0A918EVH7_9ACTN</name>